<dbReference type="PANTHER" id="PTHR46470:SF4">
    <property type="entry name" value="5-AMINO-6-(5-PHOSPHO-D-RIBITYLAMINO)URACIL PHOSPHATASE YIGB"/>
    <property type="match status" value="1"/>
</dbReference>
<protein>
    <submittedName>
        <fullName evidence="6">HAD family hydrolase</fullName>
        <ecNumber evidence="6">3.1.3.-</ecNumber>
    </submittedName>
</protein>
<evidence type="ECO:0000256" key="2">
    <source>
        <dbReference type="ARBA" id="ARBA00007958"/>
    </source>
</evidence>
<dbReference type="GO" id="GO:0016787">
    <property type="term" value="F:hydrolase activity"/>
    <property type="evidence" value="ECO:0007669"/>
    <property type="project" value="UniProtKB-KW"/>
</dbReference>
<gene>
    <name evidence="6" type="ORF">ABNG04_05660</name>
</gene>
<dbReference type="SFLD" id="SFLDS00003">
    <property type="entry name" value="Haloacid_Dehalogenase"/>
    <property type="match status" value="1"/>
</dbReference>
<accession>A0ABD5LZV4</accession>
<dbReference type="RefSeq" id="WP_371160821.1">
    <property type="nucleotide sequence ID" value="NZ_JBEDNX010000004.1"/>
</dbReference>
<feature type="compositionally biased region" description="Acidic residues" evidence="5">
    <location>
        <begin position="230"/>
        <end position="241"/>
    </location>
</feature>
<dbReference type="EC" id="3.1.3.-" evidence="6"/>
<comment type="similarity">
    <text evidence="2">Belongs to the HAD-like hydrolase superfamily.</text>
</comment>
<keyword evidence="4" id="KW-0460">Magnesium</keyword>
<dbReference type="InterPro" id="IPR023214">
    <property type="entry name" value="HAD_sf"/>
</dbReference>
<dbReference type="Gene3D" id="3.40.50.1000">
    <property type="entry name" value="HAD superfamily/HAD-like"/>
    <property type="match status" value="1"/>
</dbReference>
<comment type="caution">
    <text evidence="6">The sequence shown here is derived from an EMBL/GenBank/DDBJ whole genome shotgun (WGS) entry which is preliminary data.</text>
</comment>
<evidence type="ECO:0000256" key="5">
    <source>
        <dbReference type="SAM" id="MobiDB-lite"/>
    </source>
</evidence>
<dbReference type="PANTHER" id="PTHR46470">
    <property type="entry name" value="N-ACYLNEURAMINATE-9-PHOSPHATASE"/>
    <property type="match status" value="1"/>
</dbReference>
<dbReference type="InterPro" id="IPR051400">
    <property type="entry name" value="HAD-like_hydrolase"/>
</dbReference>
<evidence type="ECO:0000313" key="7">
    <source>
        <dbReference type="Proteomes" id="UP001567572"/>
    </source>
</evidence>
<dbReference type="SUPFAM" id="SSF56784">
    <property type="entry name" value="HAD-like"/>
    <property type="match status" value="1"/>
</dbReference>
<sequence>MSRFAAVAFDLDDTLCRHDHDVTALYRRAFEEAGVEPFGEPEELWPLLDGPPDPDDRVGYLGAGFARLAAQHGRDVDPVALAAAFESVADESRVAFLPGASDALAAAAAAGPVGVLTNGPEDRQRAKIEALGLNDLVDAIVYAGDLPRRKPHAEPFERLTAALSVDAAETLYVGNSLSYDVAGAHNAGLRSAWLRADPDEAAAPYRPDYVLDSLAEFPGLLSEGYGAESGESETTEAEEGR</sequence>
<evidence type="ECO:0000256" key="1">
    <source>
        <dbReference type="ARBA" id="ARBA00001946"/>
    </source>
</evidence>
<keyword evidence="3 6" id="KW-0378">Hydrolase</keyword>
<proteinExistence type="inferred from homology"/>
<dbReference type="Pfam" id="PF00702">
    <property type="entry name" value="Hydrolase"/>
    <property type="match status" value="1"/>
</dbReference>
<evidence type="ECO:0000256" key="3">
    <source>
        <dbReference type="ARBA" id="ARBA00022801"/>
    </source>
</evidence>
<dbReference type="InterPro" id="IPR006439">
    <property type="entry name" value="HAD-SF_hydro_IA"/>
</dbReference>
<dbReference type="Gene3D" id="1.20.120.1600">
    <property type="match status" value="1"/>
</dbReference>
<name>A0ABD5LZV4_9EURY</name>
<evidence type="ECO:0000256" key="4">
    <source>
        <dbReference type="ARBA" id="ARBA00022842"/>
    </source>
</evidence>
<feature type="region of interest" description="Disordered" evidence="5">
    <location>
        <begin position="222"/>
        <end position="241"/>
    </location>
</feature>
<dbReference type="AlphaFoldDB" id="A0ABD5LZV4"/>
<evidence type="ECO:0000313" key="6">
    <source>
        <dbReference type="EMBL" id="MEZ3163363.1"/>
    </source>
</evidence>
<dbReference type="EMBL" id="JBEDNY010000002">
    <property type="protein sequence ID" value="MEZ3163363.1"/>
    <property type="molecule type" value="Genomic_DNA"/>
</dbReference>
<organism evidence="6 7">
    <name type="scientific">Halorubrum miltondacostae</name>
    <dbReference type="NCBI Taxonomy" id="3076378"/>
    <lineage>
        <taxon>Archaea</taxon>
        <taxon>Methanobacteriati</taxon>
        <taxon>Methanobacteriota</taxon>
        <taxon>Stenosarchaea group</taxon>
        <taxon>Halobacteria</taxon>
        <taxon>Halobacteriales</taxon>
        <taxon>Haloferacaceae</taxon>
        <taxon>Halorubrum</taxon>
    </lineage>
</organism>
<reference evidence="6 7" key="1">
    <citation type="submission" date="2024-06" db="EMBL/GenBank/DDBJ databases">
        <title>Halorubrum miltondacostae sp. nov., a potential PHA producer isolated from an inland solar saltern in Rio Maior, Portugal.</title>
        <authorList>
            <person name="Albuquerque L."/>
            <person name="Viver T."/>
            <person name="Barroso C."/>
            <person name="Claudino R."/>
            <person name="Galvan M."/>
            <person name="Simoes G."/>
            <person name="Lobo Da Cunha A."/>
            <person name="Egas C."/>
        </authorList>
    </citation>
    <scope>NUCLEOTIDE SEQUENCE [LARGE SCALE GENOMIC DNA]</scope>
    <source>
        <strain evidence="6 7">RMP-11</strain>
    </source>
</reference>
<dbReference type="SFLD" id="SFLDG01129">
    <property type="entry name" value="C1.5:_HAD__Beta-PGM__Phosphata"/>
    <property type="match status" value="1"/>
</dbReference>
<comment type="cofactor">
    <cofactor evidence="1">
        <name>Mg(2+)</name>
        <dbReference type="ChEBI" id="CHEBI:18420"/>
    </cofactor>
</comment>
<keyword evidence="7" id="KW-1185">Reference proteome</keyword>
<dbReference type="GO" id="GO:0044281">
    <property type="term" value="P:small molecule metabolic process"/>
    <property type="evidence" value="ECO:0007669"/>
    <property type="project" value="UniProtKB-ARBA"/>
</dbReference>
<dbReference type="InterPro" id="IPR036412">
    <property type="entry name" value="HAD-like_sf"/>
</dbReference>
<dbReference type="NCBIfam" id="TIGR01549">
    <property type="entry name" value="HAD-SF-IA-v1"/>
    <property type="match status" value="1"/>
</dbReference>
<dbReference type="Proteomes" id="UP001567572">
    <property type="component" value="Unassembled WGS sequence"/>
</dbReference>